<dbReference type="PANTHER" id="PTHR21716">
    <property type="entry name" value="TRANSMEMBRANE PROTEIN"/>
    <property type="match status" value="1"/>
</dbReference>
<dbReference type="RefSeq" id="WP_004833855.1">
    <property type="nucleotide sequence ID" value="NZ_AEXM01000003.1"/>
</dbReference>
<accession>F0GTE7</accession>
<dbReference type="AlphaFoldDB" id="F0GTE7"/>
<feature type="transmembrane region" description="Helical" evidence="8">
    <location>
        <begin position="281"/>
        <end position="300"/>
    </location>
</feature>
<evidence type="ECO:0000313" key="10">
    <source>
        <dbReference type="Proteomes" id="UP000005286"/>
    </source>
</evidence>
<proteinExistence type="inferred from homology"/>
<feature type="transmembrane region" description="Helical" evidence="8">
    <location>
        <begin position="247"/>
        <end position="275"/>
    </location>
</feature>
<evidence type="ECO:0000256" key="2">
    <source>
        <dbReference type="ARBA" id="ARBA00009773"/>
    </source>
</evidence>
<evidence type="ECO:0000256" key="3">
    <source>
        <dbReference type="ARBA" id="ARBA00022448"/>
    </source>
</evidence>
<keyword evidence="3" id="KW-0813">Transport</keyword>
<dbReference type="Proteomes" id="UP000005286">
    <property type="component" value="Unassembled WGS sequence"/>
</dbReference>
<keyword evidence="10" id="KW-1185">Reference proteome</keyword>
<dbReference type="EMBL" id="AEXM01000003">
    <property type="protein sequence ID" value="EGC82897.1"/>
    <property type="molecule type" value="Genomic_DNA"/>
</dbReference>
<evidence type="ECO:0000256" key="1">
    <source>
        <dbReference type="ARBA" id="ARBA00004651"/>
    </source>
</evidence>
<evidence type="ECO:0000256" key="6">
    <source>
        <dbReference type="ARBA" id="ARBA00022989"/>
    </source>
</evidence>
<feature type="transmembrane region" description="Helical" evidence="8">
    <location>
        <begin position="83"/>
        <end position="108"/>
    </location>
</feature>
<dbReference type="PATRIC" id="fig|879305.3.peg.78"/>
<keyword evidence="6 8" id="KW-1133">Transmembrane helix</keyword>
<reference evidence="9 10" key="1">
    <citation type="submission" date="2011-01" db="EMBL/GenBank/DDBJ databases">
        <authorList>
            <person name="Durkin A.S."/>
            <person name="Madupu R."/>
            <person name="Torralba M."/>
            <person name="Gillis M."/>
            <person name="Methe B."/>
            <person name="Sutton G."/>
            <person name="Nelson K.E."/>
        </authorList>
    </citation>
    <scope>NUCLEOTIDE SEQUENCE [LARGE SCALE GENOMIC DNA]</scope>
    <source>
        <strain evidence="9 10">ACS-065-V-Col13</strain>
    </source>
</reference>
<dbReference type="InterPro" id="IPR002549">
    <property type="entry name" value="AI-2E-like"/>
</dbReference>
<keyword evidence="4" id="KW-1003">Cell membrane</keyword>
<keyword evidence="5 8" id="KW-0812">Transmembrane</keyword>
<feature type="transmembrane region" description="Helical" evidence="8">
    <location>
        <begin position="184"/>
        <end position="203"/>
    </location>
</feature>
<dbReference type="Pfam" id="PF01594">
    <property type="entry name" value="AI-2E_transport"/>
    <property type="match status" value="1"/>
</dbReference>
<evidence type="ECO:0000256" key="8">
    <source>
        <dbReference type="SAM" id="Phobius"/>
    </source>
</evidence>
<gene>
    <name evidence="9" type="ORF">HMPREF9290_0991</name>
</gene>
<dbReference type="GO" id="GO:0055085">
    <property type="term" value="P:transmembrane transport"/>
    <property type="evidence" value="ECO:0007669"/>
    <property type="project" value="TreeGrafter"/>
</dbReference>
<dbReference type="eggNOG" id="COG0628">
    <property type="taxonomic scope" value="Bacteria"/>
</dbReference>
<dbReference type="STRING" id="879305.HMPREF9290_0991"/>
<evidence type="ECO:0000256" key="5">
    <source>
        <dbReference type="ARBA" id="ARBA00022692"/>
    </source>
</evidence>
<name>F0GTE7_9FIRM</name>
<evidence type="ECO:0000256" key="4">
    <source>
        <dbReference type="ARBA" id="ARBA00022475"/>
    </source>
</evidence>
<sequence>MRKREKFLDEKNKNILKVTIISILVFFAFWYKKDVSEGFVRTYAVIRPVIYGLVIAFIINLPMNFFENKVFGRFIDRSKHKHLASALSLILSWIVFFGIITIIMTVFIPELVNAISSLVENIPIFMDKLIEYLNNQRLFKEVSAEIIARLNKLDVENLTKEITAFLNGKNIGIWNKTSNILSSVSSWLIAVIMGFVFSLYVSANKKELQTNANKILLANFKEDKVNHINYVAKLSYDSFSKFLETKLLSCLSLGLICFIGMKILKLPMAGMISILVGAFDIIPYFGPIIATGVGMILIFIQSPAQSLIFLIFVLSIQQVQEKIIYPLVIGKHQGLPAIWIFLSVFLGAGLFGIAGMIMSMPVATILYTLIQDNTKRKLKIKEIDQSKVDELNQKSYETMREERMNMEY</sequence>
<feature type="transmembrane region" description="Helical" evidence="8">
    <location>
        <begin position="43"/>
        <end position="62"/>
    </location>
</feature>
<keyword evidence="7 8" id="KW-0472">Membrane</keyword>
<comment type="caution">
    <text evidence="9">The sequence shown here is derived from an EMBL/GenBank/DDBJ whole genome shotgun (WGS) entry which is preliminary data.</text>
</comment>
<dbReference type="PANTHER" id="PTHR21716:SF53">
    <property type="entry name" value="PERMEASE PERM-RELATED"/>
    <property type="match status" value="1"/>
</dbReference>
<dbReference type="GO" id="GO:0005886">
    <property type="term" value="C:plasma membrane"/>
    <property type="evidence" value="ECO:0007669"/>
    <property type="project" value="UniProtKB-SubCell"/>
</dbReference>
<evidence type="ECO:0000313" key="9">
    <source>
        <dbReference type="EMBL" id="EGC82897.1"/>
    </source>
</evidence>
<evidence type="ECO:0000256" key="7">
    <source>
        <dbReference type="ARBA" id="ARBA00023136"/>
    </source>
</evidence>
<protein>
    <submittedName>
        <fullName evidence="9">Putative membrane protein</fullName>
    </submittedName>
</protein>
<feature type="transmembrane region" description="Helical" evidence="8">
    <location>
        <begin position="12"/>
        <end position="31"/>
    </location>
</feature>
<comment type="similarity">
    <text evidence="2">Belongs to the autoinducer-2 exporter (AI-2E) (TC 2.A.86) family.</text>
</comment>
<organism evidence="9 10">
    <name type="scientific">Anaerococcus prevotii ACS-065-V-Col13</name>
    <dbReference type="NCBI Taxonomy" id="879305"/>
    <lineage>
        <taxon>Bacteria</taxon>
        <taxon>Bacillati</taxon>
        <taxon>Bacillota</taxon>
        <taxon>Tissierellia</taxon>
        <taxon>Tissierellales</taxon>
        <taxon>Peptoniphilaceae</taxon>
        <taxon>Anaerococcus</taxon>
    </lineage>
</organism>
<comment type="subcellular location">
    <subcellularLocation>
        <location evidence="1">Cell membrane</location>
        <topology evidence="1">Multi-pass membrane protein</topology>
    </subcellularLocation>
</comment>
<feature type="transmembrane region" description="Helical" evidence="8">
    <location>
        <begin position="307"/>
        <end position="325"/>
    </location>
</feature>
<feature type="transmembrane region" description="Helical" evidence="8">
    <location>
        <begin position="337"/>
        <end position="370"/>
    </location>
</feature>